<dbReference type="GO" id="GO:0030151">
    <property type="term" value="F:molybdenum ion binding"/>
    <property type="evidence" value="ECO:0007669"/>
    <property type="project" value="InterPro"/>
</dbReference>
<dbReference type="InterPro" id="IPR000572">
    <property type="entry name" value="OxRdtase_Mopterin-bd_dom"/>
</dbReference>
<dbReference type="Pfam" id="PF03404">
    <property type="entry name" value="Mo-co_dimer"/>
    <property type="match status" value="1"/>
</dbReference>
<dbReference type="PhylomeDB" id="B6QF89"/>
<dbReference type="GO" id="GO:0043546">
    <property type="term" value="F:molybdopterin cofactor binding"/>
    <property type="evidence" value="ECO:0007669"/>
    <property type="project" value="TreeGrafter"/>
</dbReference>
<dbReference type="SUPFAM" id="SSF81296">
    <property type="entry name" value="E set domains"/>
    <property type="match status" value="1"/>
</dbReference>
<comment type="cofactor">
    <cofactor evidence="1">
        <name>Mo-molybdopterin</name>
        <dbReference type="ChEBI" id="CHEBI:71302"/>
    </cofactor>
</comment>
<dbReference type="InterPro" id="IPR036374">
    <property type="entry name" value="OxRdtase_Mopterin-bd_sf"/>
</dbReference>
<proteinExistence type="predicted"/>
<dbReference type="Gene3D" id="3.90.420.10">
    <property type="entry name" value="Oxidoreductase, molybdopterin-binding domain"/>
    <property type="match status" value="1"/>
</dbReference>
<reference evidence="9" key="1">
    <citation type="journal article" date="2015" name="Genome Announc.">
        <title>Genome sequence of the AIDS-associated pathogen Penicillium marneffei (ATCC18224) and its near taxonomic relative Talaromyces stipitatus (ATCC10500).</title>
        <authorList>
            <person name="Nierman W.C."/>
            <person name="Fedorova-Abrams N.D."/>
            <person name="Andrianopoulos A."/>
        </authorList>
    </citation>
    <scope>NUCLEOTIDE SEQUENCE [LARGE SCALE GENOMIC DNA]</scope>
    <source>
        <strain evidence="9">ATCC 18224 / CBS 334.59 / QM 7333</strain>
    </source>
</reference>
<protein>
    <submittedName>
        <fullName evidence="8">Sulfite oxidase, putative</fullName>
    </submittedName>
</protein>
<dbReference type="OrthoDB" id="432685at2759"/>
<dbReference type="Gene3D" id="2.60.40.650">
    <property type="match status" value="1"/>
</dbReference>
<evidence type="ECO:0000256" key="2">
    <source>
        <dbReference type="ARBA" id="ARBA00022505"/>
    </source>
</evidence>
<dbReference type="InterPro" id="IPR014756">
    <property type="entry name" value="Ig_E-set"/>
</dbReference>
<dbReference type="PANTHER" id="PTHR19372:SF7">
    <property type="entry name" value="SULFITE OXIDASE, MITOCHONDRIAL"/>
    <property type="match status" value="1"/>
</dbReference>
<keyword evidence="3" id="KW-0479">Metal-binding</keyword>
<dbReference type="InterPro" id="IPR005066">
    <property type="entry name" value="MoCF_OxRdtse_dimer"/>
</dbReference>
<dbReference type="Proteomes" id="UP000001294">
    <property type="component" value="Unassembled WGS sequence"/>
</dbReference>
<keyword evidence="9" id="KW-1185">Reference proteome</keyword>
<evidence type="ECO:0000256" key="4">
    <source>
        <dbReference type="ARBA" id="ARBA00023002"/>
    </source>
</evidence>
<evidence type="ECO:0000256" key="1">
    <source>
        <dbReference type="ARBA" id="ARBA00001924"/>
    </source>
</evidence>
<dbReference type="GO" id="GO:0020037">
    <property type="term" value="F:heme binding"/>
    <property type="evidence" value="ECO:0007669"/>
    <property type="project" value="TreeGrafter"/>
</dbReference>
<dbReference type="AlphaFoldDB" id="B6QF89"/>
<gene>
    <name evidence="8" type="ORF">PMAA_081350</name>
</gene>
<evidence type="ECO:0000256" key="3">
    <source>
        <dbReference type="ARBA" id="ARBA00022723"/>
    </source>
</evidence>
<dbReference type="VEuPathDB" id="FungiDB:PMAA_081350"/>
<feature type="region of interest" description="Disordered" evidence="5">
    <location>
        <begin position="1"/>
        <end position="25"/>
    </location>
</feature>
<dbReference type="EMBL" id="DS995901">
    <property type="protein sequence ID" value="EEA24124.1"/>
    <property type="molecule type" value="Genomic_DNA"/>
</dbReference>
<dbReference type="GO" id="GO:0006790">
    <property type="term" value="P:sulfur compound metabolic process"/>
    <property type="evidence" value="ECO:0007669"/>
    <property type="project" value="TreeGrafter"/>
</dbReference>
<dbReference type="Pfam" id="PF00174">
    <property type="entry name" value="Oxidored_molyb"/>
    <property type="match status" value="1"/>
</dbReference>
<evidence type="ECO:0000256" key="5">
    <source>
        <dbReference type="SAM" id="MobiDB-lite"/>
    </source>
</evidence>
<dbReference type="HOGENOM" id="CLU_003827_5_2_1"/>
<evidence type="ECO:0000259" key="7">
    <source>
        <dbReference type="Pfam" id="PF03404"/>
    </source>
</evidence>
<dbReference type="PRINTS" id="PR00407">
    <property type="entry name" value="EUMOPTERIN"/>
</dbReference>
<feature type="domain" description="Oxidoreductase molybdopterin-binding" evidence="6">
    <location>
        <begin position="61"/>
        <end position="242"/>
    </location>
</feature>
<dbReference type="SUPFAM" id="SSF56524">
    <property type="entry name" value="Oxidoreductase molybdopterin-binding domain"/>
    <property type="match status" value="1"/>
</dbReference>
<accession>B6QF89</accession>
<organism evidence="8 9">
    <name type="scientific">Talaromyces marneffei (strain ATCC 18224 / CBS 334.59 / QM 7333)</name>
    <name type="common">Penicillium marneffei</name>
    <dbReference type="NCBI Taxonomy" id="441960"/>
    <lineage>
        <taxon>Eukaryota</taxon>
        <taxon>Fungi</taxon>
        <taxon>Dikarya</taxon>
        <taxon>Ascomycota</taxon>
        <taxon>Pezizomycotina</taxon>
        <taxon>Eurotiomycetes</taxon>
        <taxon>Eurotiomycetidae</taxon>
        <taxon>Eurotiales</taxon>
        <taxon>Trichocomaceae</taxon>
        <taxon>Talaromyces</taxon>
        <taxon>Talaromyces sect. Talaromyces</taxon>
    </lineage>
</organism>
<evidence type="ECO:0000313" key="9">
    <source>
        <dbReference type="Proteomes" id="UP000001294"/>
    </source>
</evidence>
<evidence type="ECO:0000313" key="8">
    <source>
        <dbReference type="EMBL" id="EEA24124.1"/>
    </source>
</evidence>
<feature type="compositionally biased region" description="Polar residues" evidence="5">
    <location>
        <begin position="1"/>
        <end position="22"/>
    </location>
</feature>
<dbReference type="GO" id="GO:0005739">
    <property type="term" value="C:mitochondrion"/>
    <property type="evidence" value="ECO:0007669"/>
    <property type="project" value="TreeGrafter"/>
</dbReference>
<dbReference type="FunFam" id="3.90.420.10:FF:000002">
    <property type="entry name" value="sulfite oxidase, mitochondrial"/>
    <property type="match status" value="1"/>
</dbReference>
<name>B6QF89_TALMQ</name>
<feature type="domain" description="Moybdenum cofactor oxidoreductase dimerisation" evidence="7">
    <location>
        <begin position="271"/>
        <end position="388"/>
    </location>
</feature>
<dbReference type="GO" id="GO:0008482">
    <property type="term" value="F:sulfite oxidase activity"/>
    <property type="evidence" value="ECO:0007669"/>
    <property type="project" value="TreeGrafter"/>
</dbReference>
<sequence>MAASTTASVCPRQQTTVSSTKGPRSEHIEYFKGEPLNREPSIQKLVSSFITKGDATYDRNHSEIPHINAKIHTITIDGQVTNPLKLSINDLKSNFPQHEVTCALQCAGNRRHTMRTLLKEVQGIDWLDGAVMNCKWKGPRLRDVLIAAGVDQPAAKERKQFVAFGCHQAACQDDTWYGGSVELERCMSLEDEVILALEMNDTPLTPNHGYPVRVVIPGVAGARWVKWLDRVTIQDGHCQNYYQQYDYKVLPPEVDDSDKAKEYWMKVPPLSDMPINSVIASPDDGETIRLSADGRVDVKGYALPQGCDGPITRVQVSGDGGKTWVDAQLEAPEGENVNEKWCWKLWKASVHMEKGPGKVVFSRAFDAAGNTQQESCPWNLRGLAYNGYGMSKDLNIV</sequence>
<dbReference type="STRING" id="441960.B6QF89"/>
<keyword evidence="2" id="KW-0500">Molybdenum</keyword>
<dbReference type="InterPro" id="IPR008335">
    <property type="entry name" value="Mopterin_OxRdtase_euk"/>
</dbReference>
<evidence type="ECO:0000259" key="6">
    <source>
        <dbReference type="Pfam" id="PF00174"/>
    </source>
</evidence>
<keyword evidence="4" id="KW-0560">Oxidoreductase</keyword>
<dbReference type="PANTHER" id="PTHR19372">
    <property type="entry name" value="SULFITE REDUCTASE"/>
    <property type="match status" value="1"/>
</dbReference>